<organism evidence="6 7">
    <name type="scientific">Polarella glacialis</name>
    <name type="common">Dinoflagellate</name>
    <dbReference type="NCBI Taxonomy" id="89957"/>
    <lineage>
        <taxon>Eukaryota</taxon>
        <taxon>Sar</taxon>
        <taxon>Alveolata</taxon>
        <taxon>Dinophyceae</taxon>
        <taxon>Suessiales</taxon>
        <taxon>Suessiaceae</taxon>
        <taxon>Polarella</taxon>
    </lineage>
</organism>
<protein>
    <recommendedName>
        <fullName evidence="8">Pseudouridine synthase RsuA/RluA-like domain-containing protein</fullName>
    </recommendedName>
</protein>
<dbReference type="Pfam" id="PF00849">
    <property type="entry name" value="PseudoU_synth_2"/>
    <property type="match status" value="1"/>
</dbReference>
<dbReference type="Gene3D" id="3.30.2350.10">
    <property type="entry name" value="Pseudouridine synthase"/>
    <property type="match status" value="1"/>
</dbReference>
<dbReference type="PANTHER" id="PTHR47936:SF1">
    <property type="entry name" value="PENTATRICOPEPTIDE REPEAT-CONTAINING PROTEIN GUN1, CHLOROPLASTIC"/>
    <property type="match status" value="1"/>
</dbReference>
<evidence type="ECO:0000256" key="2">
    <source>
        <dbReference type="PROSITE-ProRule" id="PRU00708"/>
    </source>
</evidence>
<dbReference type="Proteomes" id="UP000654075">
    <property type="component" value="Unassembled WGS sequence"/>
</dbReference>
<feature type="repeat" description="PPR" evidence="2">
    <location>
        <begin position="189"/>
        <end position="223"/>
    </location>
</feature>
<feature type="repeat" description="PPR" evidence="2">
    <location>
        <begin position="224"/>
        <end position="258"/>
    </location>
</feature>
<dbReference type="AlphaFoldDB" id="A0A813GS46"/>
<dbReference type="GO" id="GO:0009982">
    <property type="term" value="F:pseudouridine synthase activity"/>
    <property type="evidence" value="ECO:0007669"/>
    <property type="project" value="InterPro"/>
</dbReference>
<proteinExistence type="predicted"/>
<evidence type="ECO:0000313" key="6">
    <source>
        <dbReference type="EMBL" id="CAE8629737.1"/>
    </source>
</evidence>
<dbReference type="Pfam" id="PF13812">
    <property type="entry name" value="PPR_3"/>
    <property type="match status" value="2"/>
</dbReference>
<dbReference type="PANTHER" id="PTHR47936">
    <property type="entry name" value="PPR_LONG DOMAIN-CONTAINING PROTEIN"/>
    <property type="match status" value="1"/>
</dbReference>
<comment type="caution">
    <text evidence="6">The sequence shown here is derived from an EMBL/GenBank/DDBJ whole genome shotgun (WGS) entry which is preliminary data.</text>
</comment>
<dbReference type="InterPro" id="IPR008942">
    <property type="entry name" value="ENTH_VHS"/>
</dbReference>
<dbReference type="Gene3D" id="1.25.40.10">
    <property type="entry name" value="Tetratricopeptide repeat domain"/>
    <property type="match status" value="3"/>
</dbReference>
<keyword evidence="1" id="KW-0677">Repeat</keyword>
<feature type="domain" description="Pseudouridine synthase RsuA/RluA-like" evidence="4">
    <location>
        <begin position="423"/>
        <end position="584"/>
    </location>
</feature>
<dbReference type="PROSITE" id="PS51375">
    <property type="entry name" value="PPR"/>
    <property type="match status" value="6"/>
</dbReference>
<dbReference type="SUPFAM" id="SSF55120">
    <property type="entry name" value="Pseudouridine synthase"/>
    <property type="match status" value="1"/>
</dbReference>
<feature type="repeat" description="PPR" evidence="2">
    <location>
        <begin position="329"/>
        <end position="363"/>
    </location>
</feature>
<dbReference type="CDD" id="cd02869">
    <property type="entry name" value="PseudoU_synth_RluA_like"/>
    <property type="match status" value="1"/>
</dbReference>
<evidence type="ECO:0008006" key="8">
    <source>
        <dbReference type="Google" id="ProtNLM"/>
    </source>
</evidence>
<dbReference type="InterPro" id="IPR011990">
    <property type="entry name" value="TPR-like_helical_dom_sf"/>
</dbReference>
<dbReference type="InterPro" id="IPR013809">
    <property type="entry name" value="ENTH"/>
</dbReference>
<feature type="domain" description="ENTH" evidence="5">
    <location>
        <begin position="663"/>
        <end position="780"/>
    </location>
</feature>
<feature type="repeat" description="PPR" evidence="2">
    <location>
        <begin position="119"/>
        <end position="153"/>
    </location>
</feature>
<dbReference type="EMBL" id="CAJNNV010029695">
    <property type="protein sequence ID" value="CAE8629737.1"/>
    <property type="molecule type" value="Genomic_DNA"/>
</dbReference>
<feature type="region of interest" description="Disordered" evidence="3">
    <location>
        <begin position="784"/>
        <end position="834"/>
    </location>
</feature>
<evidence type="ECO:0000259" key="4">
    <source>
        <dbReference type="Pfam" id="PF00849"/>
    </source>
</evidence>
<feature type="repeat" description="PPR" evidence="2">
    <location>
        <begin position="294"/>
        <end position="328"/>
    </location>
</feature>
<dbReference type="Gene3D" id="1.25.40.90">
    <property type="match status" value="1"/>
</dbReference>
<dbReference type="NCBIfam" id="TIGR00756">
    <property type="entry name" value="PPR"/>
    <property type="match status" value="2"/>
</dbReference>
<dbReference type="InterPro" id="IPR006145">
    <property type="entry name" value="PsdUridine_synth_RsuA/RluA"/>
</dbReference>
<feature type="region of interest" description="Disordered" evidence="3">
    <location>
        <begin position="848"/>
        <end position="903"/>
    </location>
</feature>
<feature type="repeat" description="PPR" evidence="2">
    <location>
        <begin position="259"/>
        <end position="293"/>
    </location>
</feature>
<feature type="compositionally biased region" description="Low complexity" evidence="3">
    <location>
        <begin position="807"/>
        <end position="831"/>
    </location>
</feature>
<feature type="compositionally biased region" description="Polar residues" evidence="3">
    <location>
        <begin position="792"/>
        <end position="806"/>
    </location>
</feature>
<accession>A0A813GS46</accession>
<dbReference type="OrthoDB" id="424794at2759"/>
<dbReference type="GO" id="GO:0003723">
    <property type="term" value="F:RNA binding"/>
    <property type="evidence" value="ECO:0007669"/>
    <property type="project" value="InterPro"/>
</dbReference>
<dbReference type="GO" id="GO:0001522">
    <property type="term" value="P:pseudouridine synthesis"/>
    <property type="evidence" value="ECO:0007669"/>
    <property type="project" value="InterPro"/>
</dbReference>
<dbReference type="SUPFAM" id="SSF48464">
    <property type="entry name" value="ENTH/VHS domain"/>
    <property type="match status" value="1"/>
</dbReference>
<sequence>MLILLSGQNPAHVQKFASHRSCPGPRARTPQRCAARREEKSRSSGGKLPQVDLALQQLLGLGRTPNQDEVSEILSVELGKWKENPRHATVILSSLARLRLPHTAKQVLTSMLAKSVEANVFHYSAAISACEKGGQWQLALGLLSSMLDMRVIPNEISYSSAISACEKGEQWQRALELLGSMPDMRLMLNEISYSAAISACEKGGQWQLALGLLSSMPDMRVIPNEFSYNAAISACEKGGQWQLALGLLSSMPAASVIPDEISYSAAISACEKGGQWQLALELLSSMPDMRLMLNEISYSAAISACEKGGQWQLALELLSSMPDMRVIPNEISYNAAISACSKSGQWHQALALLSKIPAAGATAWGSVLLSMAMSGNRELQASTMESLRLQWLESASRIARYPSGENYSFGGFRVLLESDGLFAVFKPAGITTEKLVARLSQALLSEGHPGDITGSSRLDVETSGVLPLVFGPESSAVGRWLTVQFAARQVAKEYICLCAGQILGPKGTKGEIDNPLQVLKTGGAGTSMLKSVWSASGKVARTQYEVLEVFQQPLPALVNEGDAIMMLLVRPLTGRTHQIRSHLAGIGRPIVGDGDYGGLQAPWCRRVLLHCWRLSLMDLNCRRFQPEAPFPTDLLETLQYLGYNPIDAMGLLARFGVGGGGATPLQADLKRVTESNVIEVPKDVLTMVVEATRLGEEERKEIMMHLRECLAEPQGKRWRRMYAGLVLAEELLKFGAPELLVETSEGRHFDLVQRLSLLEKFECTSDMRVQNMVRTKASALRAEAVPRLETAAESSEPTGKSASSSRSPTTTNCGSSTTSTSASSSGFSYNSRPEPKAQMILNGIVSVGHCEDTDSDSDTDANAPKKAVAYRTEKKHDPPPPAKAAGRVESAPQKPAEFDLLGM</sequence>
<dbReference type="Pfam" id="PF01535">
    <property type="entry name" value="PPR"/>
    <property type="match status" value="1"/>
</dbReference>
<reference evidence="6" key="1">
    <citation type="submission" date="2021-02" db="EMBL/GenBank/DDBJ databases">
        <authorList>
            <person name="Dougan E. K."/>
            <person name="Rhodes N."/>
            <person name="Thang M."/>
            <person name="Chan C."/>
        </authorList>
    </citation>
    <scope>NUCLEOTIDE SEQUENCE</scope>
</reference>
<evidence type="ECO:0000256" key="3">
    <source>
        <dbReference type="SAM" id="MobiDB-lite"/>
    </source>
</evidence>
<dbReference type="InterPro" id="IPR002885">
    <property type="entry name" value="PPR_rpt"/>
</dbReference>
<evidence type="ECO:0000313" key="7">
    <source>
        <dbReference type="Proteomes" id="UP000654075"/>
    </source>
</evidence>
<feature type="region of interest" description="Disordered" evidence="3">
    <location>
        <begin position="15"/>
        <end position="47"/>
    </location>
</feature>
<dbReference type="InterPro" id="IPR020103">
    <property type="entry name" value="PsdUridine_synth_cat_dom_sf"/>
</dbReference>
<dbReference type="Pfam" id="PF01417">
    <property type="entry name" value="ENTH"/>
    <property type="match status" value="1"/>
</dbReference>
<dbReference type="Pfam" id="PF13041">
    <property type="entry name" value="PPR_2"/>
    <property type="match status" value="1"/>
</dbReference>
<evidence type="ECO:0000256" key="1">
    <source>
        <dbReference type="ARBA" id="ARBA00022737"/>
    </source>
</evidence>
<gene>
    <name evidence="6" type="ORF">PGLA1383_LOCUS46162</name>
</gene>
<evidence type="ECO:0000259" key="5">
    <source>
        <dbReference type="Pfam" id="PF01417"/>
    </source>
</evidence>
<keyword evidence="7" id="KW-1185">Reference proteome</keyword>
<name>A0A813GS46_POLGL</name>